<keyword evidence="3" id="KW-1185">Reference proteome</keyword>
<feature type="compositionally biased region" description="Pro residues" evidence="1">
    <location>
        <begin position="700"/>
        <end position="716"/>
    </location>
</feature>
<organism evidence="2 3">
    <name type="scientific">Actimicrobium antarcticum</name>
    <dbReference type="NCBI Taxonomy" id="1051899"/>
    <lineage>
        <taxon>Bacteria</taxon>
        <taxon>Pseudomonadati</taxon>
        <taxon>Pseudomonadota</taxon>
        <taxon>Betaproteobacteria</taxon>
        <taxon>Burkholderiales</taxon>
        <taxon>Oxalobacteraceae</taxon>
        <taxon>Actimicrobium</taxon>
    </lineage>
</organism>
<evidence type="ECO:0000256" key="1">
    <source>
        <dbReference type="SAM" id="MobiDB-lite"/>
    </source>
</evidence>
<comment type="caution">
    <text evidence="2">The sequence shown here is derived from an EMBL/GenBank/DDBJ whole genome shotgun (WGS) entry which is preliminary data.</text>
</comment>
<dbReference type="Proteomes" id="UP001501353">
    <property type="component" value="Unassembled WGS sequence"/>
</dbReference>
<feature type="region of interest" description="Disordered" evidence="1">
    <location>
        <begin position="686"/>
        <end position="716"/>
    </location>
</feature>
<proteinExistence type="predicted"/>
<dbReference type="RefSeq" id="WP_344761501.1">
    <property type="nucleotide sequence ID" value="NZ_BAAAZE010000002.1"/>
</dbReference>
<dbReference type="PANTHER" id="PTHR48125:SF12">
    <property type="entry name" value="AT HOOK TRANSCRIPTION FACTOR FAMILY-RELATED"/>
    <property type="match status" value="1"/>
</dbReference>
<accession>A0ABP7SL97</accession>
<protein>
    <recommendedName>
        <fullName evidence="4">OmpA-like domain-containing protein</fullName>
    </recommendedName>
</protein>
<dbReference type="PANTHER" id="PTHR48125">
    <property type="entry name" value="LP07818P1"/>
    <property type="match status" value="1"/>
</dbReference>
<sequence length="2408" mass="254634">MPATALSLLDLISPYQLLGTTLGDWQVALGAIYVDHYEATGSAEGNTIRGVAKFAVSARPVLDLPNARFTVTAVAGGIHPQDDPTRRDPWIDIQDTQIAFEFFAPRIGSTIIAGATGIPASTANVFNVIDAMPLDVPVSDYPGAQFTLTMLLTTVVLRPPMLKGALLRADGLLEPDPAHPVVSFTLPRLRMQLAQDAAGVLAFDILSVGAAGLDDGGDLASAELITMDPPYAFIGDSRVVGFGFRSAVLDLSDGYTPPDILEQFGYDESWTGLYLPVVRLFVAPNGMNDFAVSAGASNLLIGLGNTPGITGDFALAVINQGSALGVSARFYGPGNQPFGITRTGTTASAMLPQSTRMVVDAAGRRPPYTYTATLDGTTLSPVAGQPNIFDVDLGSDNAGVIAISVTDGGTPATPATLTITAGPRPGNALPAAASVAPASFTTDTITRDAVAVGAPSLSLLSRTDATISLTLDPPDALTAWEVRKPPGGAVVASTGASVTIPLGPNETASVKATTQAVGAGPDTVSAYFRFDRPTNLHLPEHDSTTTINHVTGLPGTLGPVGNPYALNPDNSSTGAAVTAAPESPFTGQRVSDAYTARVNAIPTGSTIAITGWASNEDDPNDLDYNFLLSRRRAEAFGHILRAINPAKIFTFTLLGKGPTGSADLATRRTHWRADAVLPAAPLAGTVTTGTVTRGATSTPVQPPHTPDPAPTDPTPPSWFRSLGAKVRIVRDEFVAVEIDGEFDINTPSEQFIQQNGGSAAAEPTLRGMGSNPADGVVKARIVFQIDNATGDWTALAYLGADPADRDGLLMTGQLPGQPLQGPNFGRNLLGMTALFAPLLDATAPANPASGDMVPAVLAVGGVALATGLAQAGFFNVERVILWGGEITVRKRANGTEVALLADVETALSADVQIGGISLLTIPRQSPLVVRYKAIGMRFGNSPGERNFQFRPVFDASKGYTIDLSSPGAISVPDPLGQLIRILGARIARTNPLSFEIDLGLNVDLGVITFDRARVRIKFNDPVAVELTAFGAGVNIPGVLIGKGNFELGEEIGGSLDLQLVPINTRVRATLKIANLPGATGVFVAMDLELPVAIPLGGSGLGIYGFLGMFAMNYGRDEAGLSGPTIALDWLKNRADGDPTKPAAWTPQLDRWAFGVGATVGTMGSSVLFNLKGVFLLELPGPRILLMMKARLLQPMPALKNKNAEGNLLAVIDLDAGRGTLTIGIVADYTVDPLIKIRIPVEAFFNLKKGTDWHLYLGQRSDPIQAKILSVIDASGYLMISGDGLPAYPEASLPQVYGFAIGTGLRAAFVWGNVSVRLYLRISAGFDAVIGFEPFRLAGKLFIRGELVLFIISISAYAELVVDVGEELLPDGLRKRISSIDGEICGEIDLFFFSIEGCVSFHLGASSVPQLPAPPLVRDLKLVSRSPALVLGSGTGRPIDGAIGTAPQSAAGELPVVPIDAIPVLMLSVPPIDDTLTFFGKAPLADPGAKEGGWQQQGKNWVRYDLTAVELIGPIGAGDTPSVWWTLKDPTADNLEVQLALLSWVPTATPKAFTRSKFQEDTIDERWGTVCDQAAPPTSVLWTFRFEPLGPSAEGWLLDGEAWPDPAGTVRSQAPATTLQVTEGWRCGVEIIDRKRGIYPAFVDGAAAPCPRDTTSGDATRIPGRGVSGAPVTPITPGTRLADIRVVAAELTTATAPISASVPVPVRLDAAAARRAASLDQREQVREQVDMVAGRKQVDVIPDMPISWSATAARLQSGIAISRAELLSATLADAPAATTTTTTATTAPGASTQPARCQAKALASPLLDDGRTVALGNPDDTDQIESAWKALGFAPPELFNSVVLHCGDIVAGRLLLFVLTSLVLKKSLLIRQRDSKGQLLDEQAVSVTDIVPTKSIPPEWLSLSGPWHDDVQLAAGFFARLGGAAGASQKAYVPVLVELKAHGEVHTIEIGQTSKVALNTDQQRFLFRPYYVAAIEFMGGAEVRRHDWDDKTVKRNRGALEAAFSEDASGHALLQPDTAYQVKATWQVRQSTQDARPTATDTAAIAATTDSRTFHFRTDAQPPQALDPWVLVTFPEDGESHVFGKERLSFVFATNDVSELYKAYGKKLQVRIKAASFRRPVSTPALPHPFPITADTLVKLPGSILSPWEESVRDLLRDKPCVPIDVTVSHHSKIDIPIPLDPYTDYVVDIEYVDLGAADDTVGKLVFRRAFSTSAYGTLGEFANTFLGTRPEHRYAQPGKLATLAATFASHDPQGSQLDEAMLAAGLEPMGTPTAPRLIALWEQATPAAIPQPVAVIIDSPEPIWRSRLIPTKVIDAIPDAPERYEMKPVVWLQLQQLAGAPDVVAQIIPAPGGQRAIVILKPGSRGKGLALGIKRKQFTEPYLADPTVPADPVKITYVSLLSAPWEEA</sequence>
<name>A0ABP7SL97_9BURK</name>
<feature type="compositionally biased region" description="Low complexity" evidence="1">
    <location>
        <begin position="686"/>
        <end position="699"/>
    </location>
</feature>
<dbReference type="EMBL" id="BAAAZE010000002">
    <property type="protein sequence ID" value="GAA4012906.1"/>
    <property type="molecule type" value="Genomic_DNA"/>
</dbReference>
<gene>
    <name evidence="2" type="ORF">GCM10022212_03550</name>
</gene>
<evidence type="ECO:0000313" key="2">
    <source>
        <dbReference type="EMBL" id="GAA4012906.1"/>
    </source>
</evidence>
<feature type="region of interest" description="Disordered" evidence="1">
    <location>
        <begin position="1651"/>
        <end position="1673"/>
    </location>
</feature>
<reference evidence="3" key="1">
    <citation type="journal article" date="2019" name="Int. J. Syst. Evol. Microbiol.">
        <title>The Global Catalogue of Microorganisms (GCM) 10K type strain sequencing project: providing services to taxonomists for standard genome sequencing and annotation.</title>
        <authorList>
            <consortium name="The Broad Institute Genomics Platform"/>
            <consortium name="The Broad Institute Genome Sequencing Center for Infectious Disease"/>
            <person name="Wu L."/>
            <person name="Ma J."/>
        </authorList>
    </citation>
    <scope>NUCLEOTIDE SEQUENCE [LARGE SCALE GENOMIC DNA]</scope>
    <source>
        <strain evidence="3">JCM 16673</strain>
    </source>
</reference>
<evidence type="ECO:0008006" key="4">
    <source>
        <dbReference type="Google" id="ProtNLM"/>
    </source>
</evidence>
<evidence type="ECO:0000313" key="3">
    <source>
        <dbReference type="Proteomes" id="UP001501353"/>
    </source>
</evidence>